<evidence type="ECO:0000313" key="2">
    <source>
        <dbReference type="Proteomes" id="UP000236327"/>
    </source>
</evidence>
<dbReference type="EMBL" id="LYMM01000001">
    <property type="protein sequence ID" value="PNU06685.1"/>
    <property type="molecule type" value="Genomic_DNA"/>
</dbReference>
<comment type="caution">
    <text evidence="1">The sequence shown here is derived from an EMBL/GenBank/DDBJ whole genome shotgun (WGS) entry which is preliminary data.</text>
</comment>
<proteinExistence type="predicted"/>
<evidence type="ECO:0000313" key="1">
    <source>
        <dbReference type="EMBL" id="PNU06685.1"/>
    </source>
</evidence>
<gene>
    <name evidence="1" type="ORF">A8V01_00360</name>
</gene>
<name>A0A2K2G6L8_9SPHN</name>
<dbReference type="AlphaFoldDB" id="A0A2K2G6L8"/>
<dbReference type="Proteomes" id="UP000236327">
    <property type="component" value="Unassembled WGS sequence"/>
</dbReference>
<sequence length="89" mass="10192">MTSFAPRLEVLILWDDYVSGYDGQGQPYPLTCSDNEHDFAADANQDSLEVIRGSDFRRGKNRCYVALVKRRFDDIPQRQCSITSLKTET</sequence>
<keyword evidence="2" id="KW-1185">Reference proteome</keyword>
<reference evidence="1 2" key="1">
    <citation type="submission" date="2016-05" db="EMBL/GenBank/DDBJ databases">
        <title>Complete genome sequence of Novosphingobium guangzhouense SA925(T).</title>
        <authorList>
            <person name="Sha S."/>
        </authorList>
    </citation>
    <scope>NUCLEOTIDE SEQUENCE [LARGE SCALE GENOMIC DNA]</scope>
    <source>
        <strain evidence="1 2">SA925</strain>
    </source>
</reference>
<protein>
    <submittedName>
        <fullName evidence="1">Uncharacterized protein</fullName>
    </submittedName>
</protein>
<organism evidence="1 2">
    <name type="scientific">Novosphingobium guangzhouense</name>
    <dbReference type="NCBI Taxonomy" id="1850347"/>
    <lineage>
        <taxon>Bacteria</taxon>
        <taxon>Pseudomonadati</taxon>
        <taxon>Pseudomonadota</taxon>
        <taxon>Alphaproteobacteria</taxon>
        <taxon>Sphingomonadales</taxon>
        <taxon>Sphingomonadaceae</taxon>
        <taxon>Novosphingobium</taxon>
    </lineage>
</organism>
<accession>A0A2K2G6L8</accession>